<comment type="caution">
    <text evidence="2">The sequence shown here is derived from an EMBL/GenBank/DDBJ whole genome shotgun (WGS) entry which is preliminary data.</text>
</comment>
<name>A0AAW0FJP0_9APHY</name>
<proteinExistence type="predicted"/>
<evidence type="ECO:0000313" key="3">
    <source>
        <dbReference type="Proteomes" id="UP001385951"/>
    </source>
</evidence>
<dbReference type="EMBL" id="JASBNA010000046">
    <property type="protein sequence ID" value="KAK7680841.1"/>
    <property type="molecule type" value="Genomic_DNA"/>
</dbReference>
<organism evidence="2 3">
    <name type="scientific">Cerrena zonata</name>
    <dbReference type="NCBI Taxonomy" id="2478898"/>
    <lineage>
        <taxon>Eukaryota</taxon>
        <taxon>Fungi</taxon>
        <taxon>Dikarya</taxon>
        <taxon>Basidiomycota</taxon>
        <taxon>Agaricomycotina</taxon>
        <taxon>Agaricomycetes</taxon>
        <taxon>Polyporales</taxon>
        <taxon>Cerrenaceae</taxon>
        <taxon>Cerrena</taxon>
    </lineage>
</organism>
<gene>
    <name evidence="2" type="ORF">QCA50_016151</name>
</gene>
<sequence length="80" mass="8384">MLSRIIVAVTFLIGAAFSLPLAEVGALAEKRIPGCDLCGLHALDGLIREAQTGVVLSSKRTSIEDFVEKEAGLGVTMANK</sequence>
<accession>A0AAW0FJP0</accession>
<protein>
    <submittedName>
        <fullName evidence="2">Uncharacterized protein</fullName>
    </submittedName>
</protein>
<feature type="chain" id="PRO_5043418310" evidence="1">
    <location>
        <begin position="19"/>
        <end position="80"/>
    </location>
</feature>
<dbReference type="AlphaFoldDB" id="A0AAW0FJP0"/>
<feature type="signal peptide" evidence="1">
    <location>
        <begin position="1"/>
        <end position="18"/>
    </location>
</feature>
<reference evidence="2 3" key="1">
    <citation type="submission" date="2022-09" db="EMBL/GenBank/DDBJ databases">
        <authorList>
            <person name="Palmer J.M."/>
        </authorList>
    </citation>
    <scope>NUCLEOTIDE SEQUENCE [LARGE SCALE GENOMIC DNA]</scope>
    <source>
        <strain evidence="2 3">DSM 7382</strain>
    </source>
</reference>
<evidence type="ECO:0000313" key="2">
    <source>
        <dbReference type="EMBL" id="KAK7680841.1"/>
    </source>
</evidence>
<keyword evidence="3" id="KW-1185">Reference proteome</keyword>
<keyword evidence="1" id="KW-0732">Signal</keyword>
<dbReference type="Proteomes" id="UP001385951">
    <property type="component" value="Unassembled WGS sequence"/>
</dbReference>
<evidence type="ECO:0000256" key="1">
    <source>
        <dbReference type="SAM" id="SignalP"/>
    </source>
</evidence>